<comment type="caution">
    <text evidence="1">The sequence shown here is derived from an EMBL/GenBank/DDBJ whole genome shotgun (WGS) entry which is preliminary data.</text>
</comment>
<reference evidence="1 2" key="1">
    <citation type="submission" date="2018-10" db="EMBL/GenBank/DDBJ databases">
        <title>Isolation from soil.</title>
        <authorList>
            <person name="Hu J."/>
        </authorList>
    </citation>
    <scope>NUCLEOTIDE SEQUENCE [LARGE SCALE GENOMIC DNA]</scope>
    <source>
        <strain evidence="1 2">NEAU-Ht49</strain>
    </source>
</reference>
<sequence>MARLQLEFRSLTRQQEPGSWSHMYDYDLSFERLADAVDAGSRVFYGRREKGPDHRMRCDLSPAYRWPEGAPYDGSKATTVRVTGHGSHYVADPADDWPRALCGFWWAPEEGRVVTGEPSCPECQREPGLVEHLRSPQN</sequence>
<name>A0A3M2M2N0_9ACTN</name>
<dbReference type="AlphaFoldDB" id="A0A3M2M2N0"/>
<dbReference type="EMBL" id="RFFG01000026">
    <property type="protein sequence ID" value="RMI43360.1"/>
    <property type="molecule type" value="Genomic_DNA"/>
</dbReference>
<proteinExistence type="predicted"/>
<dbReference type="Proteomes" id="UP000282674">
    <property type="component" value="Unassembled WGS sequence"/>
</dbReference>
<keyword evidence="2" id="KW-1185">Reference proteome</keyword>
<dbReference type="OrthoDB" id="4205211at2"/>
<evidence type="ECO:0000313" key="1">
    <source>
        <dbReference type="EMBL" id="RMI43360.1"/>
    </source>
</evidence>
<accession>A0A3M2M2N0</accession>
<organism evidence="1 2">
    <name type="scientific">Actinomadura harenae</name>
    <dbReference type="NCBI Taxonomy" id="2483351"/>
    <lineage>
        <taxon>Bacteria</taxon>
        <taxon>Bacillati</taxon>
        <taxon>Actinomycetota</taxon>
        <taxon>Actinomycetes</taxon>
        <taxon>Streptosporangiales</taxon>
        <taxon>Thermomonosporaceae</taxon>
        <taxon>Actinomadura</taxon>
    </lineage>
</organism>
<protein>
    <submittedName>
        <fullName evidence="1">Uncharacterized protein</fullName>
    </submittedName>
</protein>
<gene>
    <name evidence="1" type="ORF">EBO15_16540</name>
</gene>
<evidence type="ECO:0000313" key="2">
    <source>
        <dbReference type="Proteomes" id="UP000282674"/>
    </source>
</evidence>